<dbReference type="Gene3D" id="2.60.120.260">
    <property type="entry name" value="Galactose-binding domain-like"/>
    <property type="match status" value="1"/>
</dbReference>
<evidence type="ECO:0000313" key="1">
    <source>
        <dbReference type="EMBL" id="CAG9318575.1"/>
    </source>
</evidence>
<accession>A0AAU9IX08</accession>
<sequence>MRSNYYSTHSVVTFIRAFNVQGTPSLCKFTAIVDDFYDLYVNDIFIASNTWNDRMEYDVTSYIVTGANKFKVVAANTGGPGWLPFSADIEYWSGKQ</sequence>
<proteinExistence type="predicted"/>
<keyword evidence="2" id="KW-1185">Reference proteome</keyword>
<evidence type="ECO:0000313" key="2">
    <source>
        <dbReference type="Proteomes" id="UP001162131"/>
    </source>
</evidence>
<comment type="caution">
    <text evidence="1">The sequence shown here is derived from an EMBL/GenBank/DDBJ whole genome shotgun (WGS) entry which is preliminary data.</text>
</comment>
<dbReference type="Proteomes" id="UP001162131">
    <property type="component" value="Unassembled WGS sequence"/>
</dbReference>
<evidence type="ECO:0008006" key="3">
    <source>
        <dbReference type="Google" id="ProtNLM"/>
    </source>
</evidence>
<dbReference type="EMBL" id="CAJZBQ010000020">
    <property type="protein sequence ID" value="CAG9318575.1"/>
    <property type="molecule type" value="Genomic_DNA"/>
</dbReference>
<dbReference type="SUPFAM" id="SSF49785">
    <property type="entry name" value="Galactose-binding domain-like"/>
    <property type="match status" value="1"/>
</dbReference>
<protein>
    <recommendedName>
        <fullName evidence="3">Lectin</fullName>
    </recommendedName>
</protein>
<dbReference type="AlphaFoldDB" id="A0AAU9IX08"/>
<gene>
    <name evidence="1" type="ORF">BSTOLATCC_MIC21047</name>
</gene>
<dbReference type="InterPro" id="IPR008979">
    <property type="entry name" value="Galactose-bd-like_sf"/>
</dbReference>
<organism evidence="1 2">
    <name type="scientific">Blepharisma stoltei</name>
    <dbReference type="NCBI Taxonomy" id="1481888"/>
    <lineage>
        <taxon>Eukaryota</taxon>
        <taxon>Sar</taxon>
        <taxon>Alveolata</taxon>
        <taxon>Ciliophora</taxon>
        <taxon>Postciliodesmatophora</taxon>
        <taxon>Heterotrichea</taxon>
        <taxon>Heterotrichida</taxon>
        <taxon>Blepharismidae</taxon>
        <taxon>Blepharisma</taxon>
    </lineage>
</organism>
<reference evidence="1" key="1">
    <citation type="submission" date="2021-09" db="EMBL/GenBank/DDBJ databases">
        <authorList>
            <consortium name="AG Swart"/>
            <person name="Singh M."/>
            <person name="Singh A."/>
            <person name="Seah K."/>
            <person name="Emmerich C."/>
        </authorList>
    </citation>
    <scope>NUCLEOTIDE SEQUENCE</scope>
    <source>
        <strain evidence="1">ATCC30299</strain>
    </source>
</reference>
<name>A0AAU9IX08_9CILI</name>